<protein>
    <submittedName>
        <fullName evidence="2">Uncharacterized protein</fullName>
    </submittedName>
</protein>
<comment type="caution">
    <text evidence="2">The sequence shown here is derived from an EMBL/GenBank/DDBJ whole genome shotgun (WGS) entry which is preliminary data.</text>
</comment>
<keyword evidence="1" id="KW-0472">Membrane</keyword>
<gene>
    <name evidence="2" type="ORF">A3D46_02130</name>
</gene>
<accession>A0A1G2E641</accession>
<evidence type="ECO:0000313" key="2">
    <source>
        <dbReference type="EMBL" id="OGZ21323.1"/>
    </source>
</evidence>
<feature type="transmembrane region" description="Helical" evidence="1">
    <location>
        <begin position="6"/>
        <end position="25"/>
    </location>
</feature>
<dbReference type="Proteomes" id="UP000178703">
    <property type="component" value="Unassembled WGS sequence"/>
</dbReference>
<keyword evidence="1" id="KW-1133">Transmembrane helix</keyword>
<name>A0A1G2E641_9BACT</name>
<proteinExistence type="predicted"/>
<dbReference type="AlphaFoldDB" id="A0A1G2E641"/>
<reference evidence="2 3" key="1">
    <citation type="journal article" date="2016" name="Nat. Commun.">
        <title>Thousands of microbial genomes shed light on interconnected biogeochemical processes in an aquifer system.</title>
        <authorList>
            <person name="Anantharaman K."/>
            <person name="Brown C.T."/>
            <person name="Hug L.A."/>
            <person name="Sharon I."/>
            <person name="Castelle C.J."/>
            <person name="Probst A.J."/>
            <person name="Thomas B.C."/>
            <person name="Singh A."/>
            <person name="Wilkins M.J."/>
            <person name="Karaoz U."/>
            <person name="Brodie E.L."/>
            <person name="Williams K.H."/>
            <person name="Hubbard S.S."/>
            <person name="Banfield J.F."/>
        </authorList>
    </citation>
    <scope>NUCLEOTIDE SEQUENCE [LARGE SCALE GENOMIC DNA]</scope>
</reference>
<evidence type="ECO:0000313" key="3">
    <source>
        <dbReference type="Proteomes" id="UP000178703"/>
    </source>
</evidence>
<dbReference type="STRING" id="1801668.A3D46_02130"/>
<organism evidence="2 3">
    <name type="scientific">Candidatus Nealsonbacteria bacterium RIFCSPHIGHO2_02_FULL_43_13</name>
    <dbReference type="NCBI Taxonomy" id="1801668"/>
    <lineage>
        <taxon>Bacteria</taxon>
        <taxon>Candidatus Nealsoniibacteriota</taxon>
    </lineage>
</organism>
<keyword evidence="1" id="KW-0812">Transmembrane</keyword>
<sequence length="198" mass="22093">MLNLKILVPIIAITFIVIVGGFFAWQHFGTPKQVGCTEEARICPDGSAVGRTGPNCEFAACPADETATWQIYRNEKYGFEIKYPKSNQCKFSENGEGSFSFGRIELSITDSKGLDLVDYANSFIDNDNWIIETRENAITATSESVKLTYRFGGTNRYGEVTFIKNNGDIYTIGYTAGGFTCDEPQIFPQMLSTFKFLE</sequence>
<evidence type="ECO:0000256" key="1">
    <source>
        <dbReference type="SAM" id="Phobius"/>
    </source>
</evidence>
<dbReference type="EMBL" id="MHMD01000026">
    <property type="protein sequence ID" value="OGZ21323.1"/>
    <property type="molecule type" value="Genomic_DNA"/>
</dbReference>